<protein>
    <submittedName>
        <fullName evidence="1">Uncharacterized protein</fullName>
    </submittedName>
</protein>
<proteinExistence type="predicted"/>
<dbReference type="AlphaFoldDB" id="A0A9D4H4U4"/>
<dbReference type="EMBL" id="JAIWYP010000005">
    <property type="protein sequence ID" value="KAH3825347.1"/>
    <property type="molecule type" value="Genomic_DNA"/>
</dbReference>
<organism evidence="1 2">
    <name type="scientific">Dreissena polymorpha</name>
    <name type="common">Zebra mussel</name>
    <name type="synonym">Mytilus polymorpha</name>
    <dbReference type="NCBI Taxonomy" id="45954"/>
    <lineage>
        <taxon>Eukaryota</taxon>
        <taxon>Metazoa</taxon>
        <taxon>Spiralia</taxon>
        <taxon>Lophotrochozoa</taxon>
        <taxon>Mollusca</taxon>
        <taxon>Bivalvia</taxon>
        <taxon>Autobranchia</taxon>
        <taxon>Heteroconchia</taxon>
        <taxon>Euheterodonta</taxon>
        <taxon>Imparidentia</taxon>
        <taxon>Neoheterodontei</taxon>
        <taxon>Myida</taxon>
        <taxon>Dreissenoidea</taxon>
        <taxon>Dreissenidae</taxon>
        <taxon>Dreissena</taxon>
    </lineage>
</organism>
<reference evidence="1" key="1">
    <citation type="journal article" date="2019" name="bioRxiv">
        <title>The Genome of the Zebra Mussel, Dreissena polymorpha: A Resource for Invasive Species Research.</title>
        <authorList>
            <person name="McCartney M.A."/>
            <person name="Auch B."/>
            <person name="Kono T."/>
            <person name="Mallez S."/>
            <person name="Zhang Y."/>
            <person name="Obille A."/>
            <person name="Becker A."/>
            <person name="Abrahante J.E."/>
            <person name="Garbe J."/>
            <person name="Badalamenti J.P."/>
            <person name="Herman A."/>
            <person name="Mangelson H."/>
            <person name="Liachko I."/>
            <person name="Sullivan S."/>
            <person name="Sone E.D."/>
            <person name="Koren S."/>
            <person name="Silverstein K.A.T."/>
            <person name="Beckman K.B."/>
            <person name="Gohl D.M."/>
        </authorList>
    </citation>
    <scope>NUCLEOTIDE SEQUENCE</scope>
    <source>
        <strain evidence="1">Duluth1</strain>
        <tissue evidence="1">Whole animal</tissue>
    </source>
</reference>
<evidence type="ECO:0000313" key="1">
    <source>
        <dbReference type="EMBL" id="KAH3825347.1"/>
    </source>
</evidence>
<sequence>MKRSVNGRNIIDIITKVQENKDVLSQLTSHLEPLCIMRFSNRQLQLKKKTHERDTEAITIPSDDFFLFMRECETCLRRNVNKCEISKDSFINAKEIIMEDHMVSSTQNNF</sequence>
<evidence type="ECO:0000313" key="2">
    <source>
        <dbReference type="Proteomes" id="UP000828390"/>
    </source>
</evidence>
<keyword evidence="2" id="KW-1185">Reference proteome</keyword>
<gene>
    <name evidence="1" type="ORF">DPMN_127222</name>
</gene>
<accession>A0A9D4H4U4</accession>
<comment type="caution">
    <text evidence="1">The sequence shown here is derived from an EMBL/GenBank/DDBJ whole genome shotgun (WGS) entry which is preliminary data.</text>
</comment>
<reference evidence="1" key="2">
    <citation type="submission" date="2020-11" db="EMBL/GenBank/DDBJ databases">
        <authorList>
            <person name="McCartney M.A."/>
            <person name="Auch B."/>
            <person name="Kono T."/>
            <person name="Mallez S."/>
            <person name="Becker A."/>
            <person name="Gohl D.M."/>
            <person name="Silverstein K.A.T."/>
            <person name="Koren S."/>
            <person name="Bechman K.B."/>
            <person name="Herman A."/>
            <person name="Abrahante J.E."/>
            <person name="Garbe J."/>
        </authorList>
    </citation>
    <scope>NUCLEOTIDE SEQUENCE</scope>
    <source>
        <strain evidence="1">Duluth1</strain>
        <tissue evidence="1">Whole animal</tissue>
    </source>
</reference>
<name>A0A9D4H4U4_DREPO</name>
<dbReference type="Proteomes" id="UP000828390">
    <property type="component" value="Unassembled WGS sequence"/>
</dbReference>